<reference evidence="2 3" key="1">
    <citation type="submission" date="2014-11" db="EMBL/GenBank/DDBJ databases">
        <title>Genome sequence and analysis of novel Kurthia sp.</title>
        <authorList>
            <person name="Lawson J.N."/>
            <person name="Gonzalez J.E."/>
            <person name="Rinauldi L."/>
            <person name="Xuan Z."/>
            <person name="Firman A."/>
            <person name="Shaddox L."/>
            <person name="Trudeau A."/>
            <person name="Shah S."/>
            <person name="Reiman D."/>
        </authorList>
    </citation>
    <scope>NUCLEOTIDE SEQUENCE [LARGE SCALE GENOMIC DNA]</scope>
    <source>
        <strain evidence="2 3">3B1D</strain>
    </source>
</reference>
<dbReference type="OrthoDB" id="9793244at2"/>
<dbReference type="RefSeq" id="WP_020189261.1">
    <property type="nucleotide sequence ID" value="NZ_JTFC01000031.1"/>
</dbReference>
<dbReference type="InterPro" id="IPR007686">
    <property type="entry name" value="YutG/PgpA"/>
</dbReference>
<sequence length="181" mass="19945">MFNRALKVPSKEVTEATYKALERRGVTVRDIAEIVYTVQAPYSKGLTIEHCDQSVHKVLGKREIQHAVLVGIELDELAEKGLLSQPLQQLIVSDESLFGIDETIAVGAAQSYGSISLTTYGHLDKEKIGIINKLDVKDGDKVHTFLDDLVGSIAAAASSRLAHQIRDLEERGETLPQYEFV</sequence>
<dbReference type="GO" id="GO:0006629">
    <property type="term" value="P:lipid metabolic process"/>
    <property type="evidence" value="ECO:0007669"/>
    <property type="project" value="InterPro"/>
</dbReference>
<dbReference type="Proteomes" id="UP000288623">
    <property type="component" value="Unassembled WGS sequence"/>
</dbReference>
<dbReference type="GO" id="GO:0008962">
    <property type="term" value="F:phosphatidylglycerophosphatase activity"/>
    <property type="evidence" value="ECO:0007669"/>
    <property type="project" value="InterPro"/>
</dbReference>
<proteinExistence type="predicted"/>
<organism evidence="2 3">
    <name type="scientific">Candidatus Kurthia intestinigallinarum</name>
    <dbReference type="NCBI Taxonomy" id="1562256"/>
    <lineage>
        <taxon>Bacteria</taxon>
        <taxon>Bacillati</taxon>
        <taxon>Bacillota</taxon>
        <taxon>Bacilli</taxon>
        <taxon>Bacillales</taxon>
        <taxon>Caryophanaceae</taxon>
        <taxon>Kurthia</taxon>
    </lineage>
</organism>
<dbReference type="EMBL" id="JTFC01000031">
    <property type="protein sequence ID" value="RUS55518.1"/>
    <property type="molecule type" value="Genomic_DNA"/>
</dbReference>
<accession>A0A433RTQ4</accession>
<evidence type="ECO:0000313" key="2">
    <source>
        <dbReference type="EMBL" id="RUS55518.1"/>
    </source>
</evidence>
<keyword evidence="3" id="KW-1185">Reference proteome</keyword>
<gene>
    <name evidence="2" type="ORF">QI30_11345</name>
</gene>
<evidence type="ECO:0000313" key="3">
    <source>
        <dbReference type="Proteomes" id="UP000288623"/>
    </source>
</evidence>
<name>A0A433RTQ4_9BACL</name>
<dbReference type="InterPro" id="IPR026038">
    <property type="entry name" value="Put_PGPase"/>
</dbReference>
<dbReference type="Pfam" id="PF04608">
    <property type="entry name" value="PgpA"/>
    <property type="match status" value="1"/>
</dbReference>
<dbReference type="SUPFAM" id="SSF101307">
    <property type="entry name" value="YutG-like"/>
    <property type="match status" value="1"/>
</dbReference>
<dbReference type="InterPro" id="IPR036681">
    <property type="entry name" value="PgpA-like_sf"/>
</dbReference>
<dbReference type="AlphaFoldDB" id="A0A433RTQ4"/>
<dbReference type="Gene3D" id="1.10.3760.10">
    <property type="entry name" value="PgpA-like"/>
    <property type="match status" value="1"/>
</dbReference>
<feature type="domain" description="YutG/PgpA" evidence="1">
    <location>
        <begin position="30"/>
        <end position="163"/>
    </location>
</feature>
<protein>
    <submittedName>
        <fullName evidence="2">Phosphatidylglycerophosphatase</fullName>
    </submittedName>
</protein>
<evidence type="ECO:0000259" key="1">
    <source>
        <dbReference type="Pfam" id="PF04608"/>
    </source>
</evidence>
<comment type="caution">
    <text evidence="2">The sequence shown here is derived from an EMBL/GenBank/DDBJ whole genome shotgun (WGS) entry which is preliminary data.</text>
</comment>
<dbReference type="PIRSF" id="PIRSF019587">
    <property type="entry name" value="PGPase"/>
    <property type="match status" value="1"/>
</dbReference>
<dbReference type="CDD" id="cd06971">
    <property type="entry name" value="PgpA"/>
    <property type="match status" value="1"/>
</dbReference>